<dbReference type="GO" id="GO:0042840">
    <property type="term" value="P:D-glucuronate catabolic process"/>
    <property type="evidence" value="ECO:0007669"/>
    <property type="project" value="TreeGrafter"/>
</dbReference>
<dbReference type="Proteomes" id="UP000255213">
    <property type="component" value="Unassembled WGS sequence"/>
</dbReference>
<gene>
    <name evidence="9 11" type="primary">uxuA</name>
    <name evidence="10" type="ORF">BU200_03790</name>
    <name evidence="11" type="ORF">NCTC12957_01696</name>
</gene>
<evidence type="ECO:0000256" key="9">
    <source>
        <dbReference type="HAMAP-Rule" id="MF_00106"/>
    </source>
</evidence>
<dbReference type="UniPathway" id="UPA00246"/>
<dbReference type="InterPro" id="IPR004628">
    <property type="entry name" value="Man_deHydtase"/>
</dbReference>
<dbReference type="HAMAP" id="MF_00106">
    <property type="entry name" value="UxuA"/>
    <property type="match status" value="1"/>
</dbReference>
<evidence type="ECO:0000256" key="4">
    <source>
        <dbReference type="ARBA" id="ARBA00007389"/>
    </source>
</evidence>
<keyword evidence="8 9" id="KW-0456">Lyase</keyword>
<evidence type="ECO:0000313" key="10">
    <source>
        <dbReference type="EMBL" id="OLF50099.1"/>
    </source>
</evidence>
<dbReference type="PIRSF" id="PIRSF016049">
    <property type="entry name" value="Man_dehyd"/>
    <property type="match status" value="1"/>
</dbReference>
<dbReference type="EMBL" id="UHEN01000001">
    <property type="protein sequence ID" value="SUN08107.1"/>
    <property type="molecule type" value="Genomic_DNA"/>
</dbReference>
<dbReference type="OrthoDB" id="9780250at2"/>
<dbReference type="Pfam" id="PF03786">
    <property type="entry name" value="UxuA"/>
    <property type="match status" value="1"/>
</dbReference>
<dbReference type="Gene3D" id="3.20.20.150">
    <property type="entry name" value="Divalent-metal-dependent TIM barrel enzymes"/>
    <property type="match status" value="1"/>
</dbReference>
<comment type="catalytic activity">
    <reaction evidence="1 9">
        <text>D-mannonate = 2-dehydro-3-deoxy-D-gluconate + H2O</text>
        <dbReference type="Rhea" id="RHEA:20097"/>
        <dbReference type="ChEBI" id="CHEBI:15377"/>
        <dbReference type="ChEBI" id="CHEBI:17767"/>
        <dbReference type="ChEBI" id="CHEBI:57990"/>
        <dbReference type="EC" id="4.2.1.8"/>
    </reaction>
</comment>
<dbReference type="SUPFAM" id="SSF51658">
    <property type="entry name" value="Xylose isomerase-like"/>
    <property type="match status" value="1"/>
</dbReference>
<comment type="cofactor">
    <cofactor evidence="9">
        <name>Fe(2+)</name>
        <dbReference type="ChEBI" id="CHEBI:29033"/>
    </cofactor>
    <cofactor evidence="9">
        <name>Mn(2+)</name>
        <dbReference type="ChEBI" id="CHEBI:29035"/>
    </cofactor>
</comment>
<proteinExistence type="inferred from homology"/>
<comment type="pathway">
    <text evidence="3 9">Carbohydrate metabolism; pentose and glucuronate interconversion.</text>
</comment>
<evidence type="ECO:0000256" key="1">
    <source>
        <dbReference type="ARBA" id="ARBA00001794"/>
    </source>
</evidence>
<evidence type="ECO:0000256" key="5">
    <source>
        <dbReference type="ARBA" id="ARBA00012927"/>
    </source>
</evidence>
<evidence type="ECO:0000313" key="13">
    <source>
        <dbReference type="Proteomes" id="UP000255213"/>
    </source>
</evidence>
<dbReference type="GO" id="GO:0008198">
    <property type="term" value="F:ferrous iron binding"/>
    <property type="evidence" value="ECO:0007669"/>
    <property type="project" value="TreeGrafter"/>
</dbReference>
<dbReference type="NCBIfam" id="NF003027">
    <property type="entry name" value="PRK03906.1"/>
    <property type="match status" value="2"/>
</dbReference>
<dbReference type="InterPro" id="IPR036237">
    <property type="entry name" value="Xyl_isomerase-like_sf"/>
</dbReference>
<dbReference type="EMBL" id="MSJL01000012">
    <property type="protein sequence ID" value="OLF50099.1"/>
    <property type="molecule type" value="Genomic_DNA"/>
</dbReference>
<dbReference type="GO" id="GO:0008927">
    <property type="term" value="F:mannonate dehydratase activity"/>
    <property type="evidence" value="ECO:0007669"/>
    <property type="project" value="UniProtKB-UniRule"/>
</dbReference>
<evidence type="ECO:0000256" key="7">
    <source>
        <dbReference type="ARBA" id="ARBA00023211"/>
    </source>
</evidence>
<comment type="function">
    <text evidence="2 9">Catalyzes the dehydration of D-mannonate.</text>
</comment>
<dbReference type="FunFam" id="3.20.20.150:FF:000010">
    <property type="entry name" value="Mannonate dehydratase"/>
    <property type="match status" value="1"/>
</dbReference>
<organism evidence="10 12">
    <name type="scientific">Streptococcus acidominimus</name>
    <dbReference type="NCBI Taxonomy" id="1326"/>
    <lineage>
        <taxon>Bacteria</taxon>
        <taxon>Bacillati</taxon>
        <taxon>Bacillota</taxon>
        <taxon>Bacilli</taxon>
        <taxon>Lactobacillales</taxon>
        <taxon>Streptococcaceae</taxon>
        <taxon>Streptococcus</taxon>
    </lineage>
</organism>
<evidence type="ECO:0000256" key="8">
    <source>
        <dbReference type="ARBA" id="ARBA00023239"/>
    </source>
</evidence>
<dbReference type="NCBIfam" id="TIGR00695">
    <property type="entry name" value="uxuA"/>
    <property type="match status" value="1"/>
</dbReference>
<evidence type="ECO:0000313" key="11">
    <source>
        <dbReference type="EMBL" id="SUN08107.1"/>
    </source>
</evidence>
<reference evidence="12" key="1">
    <citation type="submission" date="2016-12" db="EMBL/GenBank/DDBJ databases">
        <authorList>
            <person name="Gulvik C.A."/>
        </authorList>
    </citation>
    <scope>NUCLEOTIDE SEQUENCE [LARGE SCALE GENOMIC DNA]</scope>
    <source>
        <strain evidence="12">ATCC 51725</strain>
    </source>
</reference>
<evidence type="ECO:0000256" key="3">
    <source>
        <dbReference type="ARBA" id="ARBA00004892"/>
    </source>
</evidence>
<keyword evidence="12" id="KW-1185">Reference proteome</keyword>
<reference evidence="11 13" key="3">
    <citation type="submission" date="2018-06" db="EMBL/GenBank/DDBJ databases">
        <authorList>
            <consortium name="Pathogen Informatics"/>
            <person name="Doyle S."/>
        </authorList>
    </citation>
    <scope>NUCLEOTIDE SEQUENCE [LARGE SCALE GENOMIC DNA]</scope>
    <source>
        <strain evidence="11 13">NCTC12957</strain>
    </source>
</reference>
<evidence type="ECO:0000256" key="2">
    <source>
        <dbReference type="ARBA" id="ARBA00002713"/>
    </source>
</evidence>
<dbReference type="PANTHER" id="PTHR30387">
    <property type="entry name" value="MANNONATE DEHYDRATASE"/>
    <property type="match status" value="1"/>
</dbReference>
<dbReference type="RefSeq" id="WP_075098900.1">
    <property type="nucleotide sequence ID" value="NZ_MSJL01000012.1"/>
</dbReference>
<dbReference type="PANTHER" id="PTHR30387:SF2">
    <property type="entry name" value="MANNONATE DEHYDRATASE"/>
    <property type="match status" value="1"/>
</dbReference>
<dbReference type="Proteomes" id="UP000186437">
    <property type="component" value="Unassembled WGS sequence"/>
</dbReference>
<keyword evidence="6 9" id="KW-0408">Iron</keyword>
<dbReference type="AlphaFoldDB" id="A0A1Q8EE92"/>
<evidence type="ECO:0000313" key="12">
    <source>
        <dbReference type="Proteomes" id="UP000186437"/>
    </source>
</evidence>
<reference evidence="10" key="2">
    <citation type="submission" date="2016-12" db="EMBL/GenBank/DDBJ databases">
        <authorList>
            <person name="Song W.-J."/>
            <person name="Kurnit D.M."/>
        </authorList>
    </citation>
    <scope>NUCLEOTIDE SEQUENCE [LARGE SCALE GENOMIC DNA]</scope>
    <source>
        <strain evidence="10">ATCC 51725</strain>
    </source>
</reference>
<name>A0A1Q8EE92_STRAI</name>
<accession>A0A1Q8EE92</accession>
<sequence>MKMSFRWYGKKDPVTLAEIKAIPGMQGIVTAVYDVPVGQAWPLEKLLELKKMVEDAGLEITVIESIPVHEDIKQGKANRDALIENYKTSIKNVGLAGIPVVCYNFMPVFDWTRSDLHHPLPDGSTSLAFLKEDLAGVDPVADDLNLPGWDSSYSKDEMKAIIENYRQNISEEDLWENLAYFIQAIMPTAEAAGVKMAIHPDDPPYGIFGLPRIITGQKAVERFLDLYDSPTNGITMCVGSYASDPKNDVLALTEYALKRNRINFMHTRNVTAGDWGFQETAHLSQAGDIDMNGVVKLLVAHDWQGALRPDHGRRIWGDQTQTPGYGLYDRALGATYFNGLYEANMIAAGKVPDFGIRAKTLGKK</sequence>
<comment type="similarity">
    <text evidence="4 9">Belongs to the mannonate dehydratase family.</text>
</comment>
<protein>
    <recommendedName>
        <fullName evidence="5 9">Mannonate dehydratase</fullName>
        <ecNumber evidence="5 9">4.2.1.8</ecNumber>
    </recommendedName>
    <alternativeName>
        <fullName evidence="9">D-mannonate hydro-lyase</fullName>
    </alternativeName>
</protein>
<dbReference type="GO" id="GO:0030145">
    <property type="term" value="F:manganese ion binding"/>
    <property type="evidence" value="ECO:0007669"/>
    <property type="project" value="TreeGrafter"/>
</dbReference>
<dbReference type="EC" id="4.2.1.8" evidence="5 9"/>
<keyword evidence="7 9" id="KW-0464">Manganese</keyword>
<evidence type="ECO:0000256" key="6">
    <source>
        <dbReference type="ARBA" id="ARBA00023004"/>
    </source>
</evidence>